<dbReference type="PANTHER" id="PTHR32444">
    <property type="entry name" value="BULB-TYPE LECTIN DOMAIN-CONTAINING PROTEIN"/>
    <property type="match status" value="1"/>
</dbReference>
<dbReference type="EMBL" id="JARBHA010000019">
    <property type="protein sequence ID" value="KAJ9671788.1"/>
    <property type="molecule type" value="Genomic_DNA"/>
</dbReference>
<dbReference type="FunFam" id="2.90.10.10:FF:000005">
    <property type="entry name" value="G-type lectin S-receptor-like serine/threonine-protein kinase"/>
    <property type="match status" value="1"/>
</dbReference>
<protein>
    <recommendedName>
        <fullName evidence="4">Bulb-type lectin domain-containing protein</fullName>
    </recommendedName>
</protein>
<name>A0AA38YJU6_VITRO</name>
<dbReference type="PANTHER" id="PTHR32444:SF235">
    <property type="entry name" value="OS01G0783900 PROTEIN"/>
    <property type="match status" value="1"/>
</dbReference>
<evidence type="ECO:0000256" key="2">
    <source>
        <dbReference type="ARBA" id="ARBA00023157"/>
    </source>
</evidence>
<dbReference type="Proteomes" id="UP001168098">
    <property type="component" value="Unassembled WGS sequence"/>
</dbReference>
<dbReference type="CDD" id="cd00028">
    <property type="entry name" value="B_lectin"/>
    <property type="match status" value="1"/>
</dbReference>
<evidence type="ECO:0000313" key="6">
    <source>
        <dbReference type="Proteomes" id="UP001168098"/>
    </source>
</evidence>
<dbReference type="InterPro" id="IPR036426">
    <property type="entry name" value="Bulb-type_lectin_dom_sf"/>
</dbReference>
<proteinExistence type="predicted"/>
<comment type="caution">
    <text evidence="5">The sequence shown here is derived from an EMBL/GenBank/DDBJ whole genome shotgun (WGS) entry which is preliminary data.</text>
</comment>
<dbReference type="AlphaFoldDB" id="A0AA38YJU6"/>
<dbReference type="SMART" id="SM00108">
    <property type="entry name" value="B_lectin"/>
    <property type="match status" value="1"/>
</dbReference>
<feature type="domain" description="Bulb-type lectin" evidence="4">
    <location>
        <begin position="47"/>
        <end position="167"/>
    </location>
</feature>
<evidence type="ECO:0000259" key="4">
    <source>
        <dbReference type="PROSITE" id="PS50927"/>
    </source>
</evidence>
<organism evidence="5 6">
    <name type="scientific">Vitis rotundifolia</name>
    <name type="common">Muscadine grape</name>
    <dbReference type="NCBI Taxonomy" id="103349"/>
    <lineage>
        <taxon>Eukaryota</taxon>
        <taxon>Viridiplantae</taxon>
        <taxon>Streptophyta</taxon>
        <taxon>Embryophyta</taxon>
        <taxon>Tracheophyta</taxon>
        <taxon>Spermatophyta</taxon>
        <taxon>Magnoliopsida</taxon>
        <taxon>eudicotyledons</taxon>
        <taxon>Gunneridae</taxon>
        <taxon>Pentapetalae</taxon>
        <taxon>rosids</taxon>
        <taxon>Vitales</taxon>
        <taxon>Vitaceae</taxon>
        <taxon>Viteae</taxon>
        <taxon>Vitis</taxon>
    </lineage>
</organism>
<evidence type="ECO:0000313" key="5">
    <source>
        <dbReference type="EMBL" id="KAJ9671788.1"/>
    </source>
</evidence>
<gene>
    <name evidence="5" type="ORF">PVL29_025480</name>
</gene>
<dbReference type="SUPFAM" id="SSF51110">
    <property type="entry name" value="alpha-D-mannose-specific plant lectins"/>
    <property type="match status" value="1"/>
</dbReference>
<dbReference type="Gene3D" id="2.90.10.10">
    <property type="entry name" value="Bulb-type lectin domain"/>
    <property type="match status" value="1"/>
</dbReference>
<reference evidence="5 6" key="1">
    <citation type="journal article" date="2023" name="BMC Biotechnol.">
        <title>Vitis rotundifolia cv Carlos genome sequencing.</title>
        <authorList>
            <person name="Huff M."/>
            <person name="Hulse-Kemp A."/>
            <person name="Scheffler B."/>
            <person name="Youngblood R."/>
            <person name="Simpson S."/>
            <person name="Babiker E."/>
            <person name="Staton M."/>
        </authorList>
    </citation>
    <scope>NUCLEOTIDE SEQUENCE [LARGE SCALE GENOMIC DNA]</scope>
    <source>
        <tissue evidence="5">Leaf</tissue>
    </source>
</reference>
<keyword evidence="6" id="KW-1185">Reference proteome</keyword>
<accession>A0AA38YJU6</accession>
<keyword evidence="1" id="KW-0732">Signal</keyword>
<dbReference type="PROSITE" id="PS50927">
    <property type="entry name" value="BULB_LECTIN"/>
    <property type="match status" value="1"/>
</dbReference>
<dbReference type="InterPro" id="IPR001480">
    <property type="entry name" value="Bulb-type_lectin_dom"/>
</dbReference>
<sequence>MQHITHSLNVISFKGLCWHRRMFSLCICTDSSTSKFGVITAFLWIFLSTIVLGQSVADGDSLTSSGGTFELGFFTPGSSPHRYVGIWFKKIPVRKVVWVANRLNPVVGSSGVLQIGEDGNLVNMDGQNLTWSTGVSSVSNGSIVELLDSGNLVLRGGDSNGSFIWQGFVDLGKLCFGPNWAQKLKFGP</sequence>
<dbReference type="Pfam" id="PF01453">
    <property type="entry name" value="B_lectin"/>
    <property type="match status" value="1"/>
</dbReference>
<keyword evidence="2" id="KW-1015">Disulfide bond</keyword>
<evidence type="ECO:0000256" key="1">
    <source>
        <dbReference type="ARBA" id="ARBA00022729"/>
    </source>
</evidence>
<evidence type="ECO:0000256" key="3">
    <source>
        <dbReference type="ARBA" id="ARBA00023180"/>
    </source>
</evidence>
<keyword evidence="3" id="KW-0325">Glycoprotein</keyword>